<dbReference type="SUPFAM" id="SSF56300">
    <property type="entry name" value="Metallo-dependent phosphatases"/>
    <property type="match status" value="1"/>
</dbReference>
<dbReference type="EMBL" id="CAADRA010006746">
    <property type="protein sequence ID" value="VFT96617.1"/>
    <property type="molecule type" value="Genomic_DNA"/>
</dbReference>
<dbReference type="Gene3D" id="3.60.21.10">
    <property type="match status" value="1"/>
</dbReference>
<dbReference type="InterPro" id="IPR029052">
    <property type="entry name" value="Metallo-depent_PP-like"/>
</dbReference>
<feature type="region of interest" description="Disordered" evidence="1">
    <location>
        <begin position="530"/>
        <end position="549"/>
    </location>
</feature>
<evidence type="ECO:0000259" key="2">
    <source>
        <dbReference type="Pfam" id="PF00149"/>
    </source>
</evidence>
<reference evidence="4 5" key="1">
    <citation type="submission" date="2019-03" db="EMBL/GenBank/DDBJ databases">
        <authorList>
            <person name="Gaulin E."/>
            <person name="Dumas B."/>
        </authorList>
    </citation>
    <scope>NUCLEOTIDE SEQUENCE [LARGE SCALE GENOMIC DNA]</scope>
    <source>
        <strain evidence="4">CBS 568.67</strain>
    </source>
</reference>
<name>A0A485LFN6_9STRA</name>
<dbReference type="Proteomes" id="UP000332933">
    <property type="component" value="Unassembled WGS sequence"/>
</dbReference>
<sequence>MMAATAAVDDVRVDMAKYKAFLTEGKSRQEIETHLRGDALSADEITSFWQAMASAALSDAATASAPNDIDKIWRQLEPFQYYQRGFDLPPVPPRKAPGDLRVVFISDTHSLHGEMPPIPDGDILVHGGDFTDTGDRDEVAAFNSFLGTLPHRYKVVIGGNHECTFDAPYYKTHWARYGHPMPYDSDMVRASLTNALYLEDALVSVEGYRLYGCVSPPLHVCLWAHMTSSSPWQPEFCNWAFNLPRGSPALQAKWTAIPTDVDILLTHTPPFGRGDLVGVTHVGDVHLLDQVQRRIKPAFHLFGHVHEGYGSSCDGTTIFINGSNCTDEYKAINPIVVFDLPPRMATLVDDATDYHTLLAAQQQHNNALKRFCVKGTSADQLFEETLRLRPVASPETRAMKYCFRGHTTNNRDLSRADTAPPGAPPSSTDNSPSRRPPNYSVAARGTALSRRITMGVLPQDTANGFDNIGGAAPSMRGPPIRRGLGPKRAGLAMLPEENEVEPPVVVVVSPRATTENECILCKLHVPGHVHPSASSPPPAASSCAPPNRLTQATPIDDDCIMCKMHVPGHVHAGRITSVPPSPPPAQEKVSPADDDPAACALCKYKVPGHVHPGRVPQEAATAFVVPTNAEPRDGPSPPASTPDKDDLLRRGSSWF</sequence>
<dbReference type="AlphaFoldDB" id="A0A485LFN6"/>
<dbReference type="InterPro" id="IPR051693">
    <property type="entry name" value="UPF0046_metallophosphoest"/>
</dbReference>
<gene>
    <name evidence="4" type="primary">Aste57867_19919</name>
    <name evidence="3" type="ORF">As57867_019853</name>
    <name evidence="4" type="ORF">ASTE57867_19919</name>
</gene>
<reference evidence="3" key="2">
    <citation type="submission" date="2019-06" db="EMBL/GenBank/DDBJ databases">
        <title>Genomics analysis of Aphanomyces spp. identifies a new class of oomycete effector associated with host adaptation.</title>
        <authorList>
            <person name="Gaulin E."/>
        </authorList>
    </citation>
    <scope>NUCLEOTIDE SEQUENCE</scope>
    <source>
        <strain evidence="3">CBS 578.67</strain>
    </source>
</reference>
<feature type="domain" description="Calcineurin-like phosphoesterase" evidence="2">
    <location>
        <begin position="100"/>
        <end position="307"/>
    </location>
</feature>
<protein>
    <submittedName>
        <fullName evidence="4">Aste57867_19919 protein</fullName>
    </submittedName>
</protein>
<organism evidence="4 5">
    <name type="scientific">Aphanomyces stellatus</name>
    <dbReference type="NCBI Taxonomy" id="120398"/>
    <lineage>
        <taxon>Eukaryota</taxon>
        <taxon>Sar</taxon>
        <taxon>Stramenopiles</taxon>
        <taxon>Oomycota</taxon>
        <taxon>Saprolegniomycetes</taxon>
        <taxon>Saprolegniales</taxon>
        <taxon>Verrucalvaceae</taxon>
        <taxon>Aphanomyces</taxon>
    </lineage>
</organism>
<evidence type="ECO:0000313" key="5">
    <source>
        <dbReference type="Proteomes" id="UP000332933"/>
    </source>
</evidence>
<accession>A0A485LFN6</accession>
<dbReference type="PANTHER" id="PTHR12905:SF0">
    <property type="entry name" value="CALCINEURIN-LIKE PHOSPHOESTERASE DOMAIN-CONTAINING PROTEIN"/>
    <property type="match status" value="1"/>
</dbReference>
<feature type="region of interest" description="Disordered" evidence="1">
    <location>
        <begin position="624"/>
        <end position="655"/>
    </location>
</feature>
<keyword evidence="5" id="KW-1185">Reference proteome</keyword>
<feature type="region of interest" description="Disordered" evidence="1">
    <location>
        <begin position="405"/>
        <end position="440"/>
    </location>
</feature>
<dbReference type="Pfam" id="PF00149">
    <property type="entry name" value="Metallophos"/>
    <property type="match status" value="1"/>
</dbReference>
<dbReference type="PANTHER" id="PTHR12905">
    <property type="entry name" value="METALLOPHOSPHOESTERASE"/>
    <property type="match status" value="1"/>
</dbReference>
<dbReference type="EMBL" id="VJMH01006723">
    <property type="protein sequence ID" value="KAF0688454.1"/>
    <property type="molecule type" value="Genomic_DNA"/>
</dbReference>
<dbReference type="CDD" id="cd07379">
    <property type="entry name" value="MPP_239FB"/>
    <property type="match status" value="1"/>
</dbReference>
<dbReference type="OrthoDB" id="630188at2759"/>
<evidence type="ECO:0000313" key="4">
    <source>
        <dbReference type="EMBL" id="VFT96617.1"/>
    </source>
</evidence>
<proteinExistence type="predicted"/>
<evidence type="ECO:0000313" key="3">
    <source>
        <dbReference type="EMBL" id="KAF0688454.1"/>
    </source>
</evidence>
<dbReference type="InterPro" id="IPR004843">
    <property type="entry name" value="Calcineurin-like_PHP"/>
</dbReference>
<evidence type="ECO:0000256" key="1">
    <source>
        <dbReference type="SAM" id="MobiDB-lite"/>
    </source>
</evidence>
<dbReference type="GO" id="GO:0016787">
    <property type="term" value="F:hydrolase activity"/>
    <property type="evidence" value="ECO:0007669"/>
    <property type="project" value="InterPro"/>
</dbReference>